<comment type="similarity">
    <text evidence="1">Belongs to the type II cytokine receptor family.</text>
</comment>
<dbReference type="InterPro" id="IPR036116">
    <property type="entry name" value="FN3_sf"/>
</dbReference>
<dbReference type="PANTHER" id="PTHR20859:SF90">
    <property type="entry name" value="INTERLEUKIN-10 RECEPTOR SUBUNIT ALPHA"/>
    <property type="match status" value="1"/>
</dbReference>
<reference evidence="9" key="1">
    <citation type="submission" date="2025-08" db="UniProtKB">
        <authorList>
            <consortium name="RefSeq"/>
        </authorList>
    </citation>
    <scope>IDENTIFICATION</scope>
    <source>
        <tissue evidence="9">Blood</tissue>
    </source>
</reference>
<evidence type="ECO:0000256" key="1">
    <source>
        <dbReference type="ARBA" id="ARBA00005399"/>
    </source>
</evidence>
<dbReference type="CDD" id="cd00063">
    <property type="entry name" value="FN3"/>
    <property type="match status" value="1"/>
</dbReference>
<dbReference type="Pfam" id="PF09294">
    <property type="entry name" value="Interfer-bind"/>
    <property type="match status" value="1"/>
</dbReference>
<evidence type="ECO:0000256" key="5">
    <source>
        <dbReference type="SAM" id="MobiDB-lite"/>
    </source>
</evidence>
<dbReference type="InterPro" id="IPR015373">
    <property type="entry name" value="Interferon/interleukin_rcp_dom"/>
</dbReference>
<dbReference type="GO" id="GO:0004896">
    <property type="term" value="F:cytokine receptor activity"/>
    <property type="evidence" value="ECO:0007669"/>
    <property type="project" value="TreeGrafter"/>
</dbReference>
<dbReference type="Pfam" id="PF01108">
    <property type="entry name" value="Tissue_fac"/>
    <property type="match status" value="1"/>
</dbReference>
<evidence type="ECO:0000259" key="7">
    <source>
        <dbReference type="PROSITE" id="PS50853"/>
    </source>
</evidence>
<name>A0AA97K8P6_EUBMA</name>
<sequence length="572" mass="61119">MHACPMLPATPLLLLLCLRGRSEGGGAAGPGPGLEAGATTPAPPARARFLARTFQHVLHWAPGGNRSDSLLFDVQYKRYGNHSWTPVPRCTAITSHFCDLTDETREPLRRYFARVRAVAGNGTSPWTSTAAFSPKEATLQLWNMSLSLSGNVIQVALELPVHRWKNATITYEDVHPGRWGQYQVYVRRASDDFQYVLVESSLTFDLPALLWGERYCVSVELHLPSRPNHTKRTEEQCISTPPPKDHARAMVLLSLSLLGLVALGVAGTLSVRAYVKRPVEMPSALKSLLRQPSPWMLSEVRGLELCVEVESVCPISLGPKDHAHLNSRGAAGLAPEKRVGWLPKASGQAEAQRLGHLMDSSGCSTDSGICLQEPLGSLSRLLPTGPLGHRRGSLGSSQRGGLQADCGLGAEESGLRGAPPSSEKEPAALDLPEMLQQAGPPCAQLPGPQRQAGGPLEVTGSASCKGVAHSKAVLPSGYLKQASVVVPSVQGPLDVAQEPGQGAPLGSTHRGRWHCPSSVAPGSLESLQLLPEFSKALLASGFLEQEPAWPPPALSLLRSSTQLPLTLPWGRV</sequence>
<dbReference type="GeneID" id="129342073"/>
<feature type="domain" description="Fibronectin type-III" evidence="7">
    <location>
        <begin position="40"/>
        <end position="137"/>
    </location>
</feature>
<dbReference type="KEGG" id="emc:129342073"/>
<dbReference type="InterPro" id="IPR050650">
    <property type="entry name" value="Type-II_Cytokine-TF_Rcpt"/>
</dbReference>
<evidence type="ECO:0000256" key="6">
    <source>
        <dbReference type="SAM" id="SignalP"/>
    </source>
</evidence>
<accession>A0AA97K8P6</accession>
<keyword evidence="8" id="KW-1185">Reference proteome</keyword>
<feature type="signal peptide" evidence="6">
    <location>
        <begin position="1"/>
        <end position="24"/>
    </location>
</feature>
<dbReference type="InterPro" id="IPR003961">
    <property type="entry name" value="FN3_dom"/>
</dbReference>
<organism evidence="8 9">
    <name type="scientific">Eublepharis macularius</name>
    <name type="common">Leopard gecko</name>
    <name type="synonym">Cyrtodactylus macularius</name>
    <dbReference type="NCBI Taxonomy" id="481883"/>
    <lineage>
        <taxon>Eukaryota</taxon>
        <taxon>Metazoa</taxon>
        <taxon>Chordata</taxon>
        <taxon>Craniata</taxon>
        <taxon>Vertebrata</taxon>
        <taxon>Euteleostomi</taxon>
        <taxon>Lepidosauria</taxon>
        <taxon>Squamata</taxon>
        <taxon>Bifurcata</taxon>
        <taxon>Gekkota</taxon>
        <taxon>Eublepharidae</taxon>
        <taxon>Eublepharinae</taxon>
        <taxon>Eublepharis</taxon>
    </lineage>
</organism>
<evidence type="ECO:0000256" key="4">
    <source>
        <dbReference type="ARBA" id="ARBA00023170"/>
    </source>
</evidence>
<keyword evidence="2 6" id="KW-0732">Signal</keyword>
<dbReference type="CTD" id="3587"/>
<keyword evidence="3" id="KW-1015">Disulfide bond</keyword>
<feature type="chain" id="PRO_5041689956" evidence="6">
    <location>
        <begin position="25"/>
        <end position="572"/>
    </location>
</feature>
<dbReference type="PROSITE" id="PS50853">
    <property type="entry name" value="FN3"/>
    <property type="match status" value="1"/>
</dbReference>
<dbReference type="SUPFAM" id="SSF49265">
    <property type="entry name" value="Fibronectin type III"/>
    <property type="match status" value="2"/>
</dbReference>
<evidence type="ECO:0000256" key="3">
    <source>
        <dbReference type="ARBA" id="ARBA00023157"/>
    </source>
</evidence>
<evidence type="ECO:0000256" key="2">
    <source>
        <dbReference type="ARBA" id="ARBA00022729"/>
    </source>
</evidence>
<feature type="compositionally biased region" description="Low complexity" evidence="5">
    <location>
        <begin position="393"/>
        <end position="402"/>
    </location>
</feature>
<feature type="region of interest" description="Disordered" evidence="5">
    <location>
        <begin position="437"/>
        <end position="456"/>
    </location>
</feature>
<dbReference type="FunFam" id="2.60.40.10:FF:000348">
    <property type="entry name" value="Interleukin 20 receptor subunit alpha"/>
    <property type="match status" value="1"/>
</dbReference>
<evidence type="ECO:0000313" key="9">
    <source>
        <dbReference type="RefSeq" id="XP_054853555.1"/>
    </source>
</evidence>
<dbReference type="Gene3D" id="2.60.40.10">
    <property type="entry name" value="Immunoglobulins"/>
    <property type="match status" value="2"/>
</dbReference>
<keyword evidence="4 9" id="KW-0675">Receptor</keyword>
<protein>
    <submittedName>
        <fullName evidence="9">Interleukin-10 receptor subunit alpha</fullName>
    </submittedName>
</protein>
<dbReference type="RefSeq" id="XP_054853555.1">
    <property type="nucleotide sequence ID" value="XM_054997580.1"/>
</dbReference>
<dbReference type="InterPro" id="IPR013783">
    <property type="entry name" value="Ig-like_fold"/>
</dbReference>
<dbReference type="PANTHER" id="PTHR20859">
    <property type="entry name" value="INTERFERON/INTERLEUKIN RECEPTOR"/>
    <property type="match status" value="1"/>
</dbReference>
<proteinExistence type="inferred from homology"/>
<gene>
    <name evidence="9" type="primary">IL10RA</name>
</gene>
<feature type="region of interest" description="Disordered" evidence="5">
    <location>
        <begin position="381"/>
        <end position="425"/>
    </location>
</feature>
<dbReference type="AlphaFoldDB" id="A0AA97K8P6"/>
<dbReference type="GO" id="GO:0005886">
    <property type="term" value="C:plasma membrane"/>
    <property type="evidence" value="ECO:0007669"/>
    <property type="project" value="TreeGrafter"/>
</dbReference>
<dbReference type="Proteomes" id="UP001190640">
    <property type="component" value="Chromosome 14"/>
</dbReference>
<evidence type="ECO:0000313" key="8">
    <source>
        <dbReference type="Proteomes" id="UP001190640"/>
    </source>
</evidence>